<dbReference type="PANTHER" id="PTHR22948">
    <property type="entry name" value="TUDOR DOMAIN CONTAINING PROTEIN"/>
    <property type="match status" value="1"/>
</dbReference>
<dbReference type="Pfam" id="PF12872">
    <property type="entry name" value="OST-HTH"/>
    <property type="match status" value="1"/>
</dbReference>
<proteinExistence type="predicted"/>
<evidence type="ECO:0000256" key="3">
    <source>
        <dbReference type="ARBA" id="ARBA00022737"/>
    </source>
</evidence>
<feature type="compositionally biased region" description="Low complexity" evidence="5">
    <location>
        <begin position="296"/>
        <end position="308"/>
    </location>
</feature>
<evidence type="ECO:0008006" key="9">
    <source>
        <dbReference type="Google" id="ProtNLM"/>
    </source>
</evidence>
<keyword evidence="4" id="KW-0744">Spermatogenesis</keyword>
<reference evidence="8" key="1">
    <citation type="journal article" date="2024" name="Gigascience">
        <title>Chromosome-level genome of the poultry shaft louse Menopon gallinae provides insight into the host-switching and adaptive evolution of parasitic lice.</title>
        <authorList>
            <person name="Xu Y."/>
            <person name="Ma L."/>
            <person name="Liu S."/>
            <person name="Liang Y."/>
            <person name="Liu Q."/>
            <person name="He Z."/>
            <person name="Tian L."/>
            <person name="Duan Y."/>
            <person name="Cai W."/>
            <person name="Li H."/>
            <person name="Song F."/>
        </authorList>
    </citation>
    <scope>NUCLEOTIDE SEQUENCE</scope>
    <source>
        <strain evidence="8">Cailab_2023a</strain>
    </source>
</reference>
<feature type="region of interest" description="Disordered" evidence="5">
    <location>
        <begin position="133"/>
        <end position="155"/>
    </location>
</feature>
<evidence type="ECO:0000259" key="7">
    <source>
        <dbReference type="PROSITE" id="PS51644"/>
    </source>
</evidence>
<dbReference type="GO" id="GO:0030154">
    <property type="term" value="P:cell differentiation"/>
    <property type="evidence" value="ECO:0007669"/>
    <property type="project" value="UniProtKB-ARBA"/>
</dbReference>
<evidence type="ECO:0000259" key="6">
    <source>
        <dbReference type="PROSITE" id="PS50304"/>
    </source>
</evidence>
<dbReference type="PROSITE" id="PS51644">
    <property type="entry name" value="HTH_OST"/>
    <property type="match status" value="1"/>
</dbReference>
<name>A0AAW2HGK0_9NEOP</name>
<dbReference type="Gene3D" id="2.30.30.140">
    <property type="match status" value="3"/>
</dbReference>
<keyword evidence="4" id="KW-0221">Differentiation</keyword>
<gene>
    <name evidence="8" type="ORF">PYX00_010687</name>
</gene>
<keyword evidence="3" id="KW-0677">Repeat</keyword>
<dbReference type="AlphaFoldDB" id="A0AAW2HGK0"/>
<dbReference type="InterPro" id="IPR025605">
    <property type="entry name" value="OST-HTH/LOTUS_dom"/>
</dbReference>
<comment type="subcellular location">
    <subcellularLocation>
        <location evidence="1">Cytoplasm</location>
    </subcellularLocation>
</comment>
<comment type="caution">
    <text evidence="8">The sequence shown here is derived from an EMBL/GenBank/DDBJ whole genome shotgun (WGS) entry which is preliminary data.</text>
</comment>
<feature type="region of interest" description="Disordered" evidence="5">
    <location>
        <begin position="288"/>
        <end position="323"/>
    </location>
</feature>
<evidence type="ECO:0000256" key="1">
    <source>
        <dbReference type="ARBA" id="ARBA00004496"/>
    </source>
</evidence>
<dbReference type="GO" id="GO:0005737">
    <property type="term" value="C:cytoplasm"/>
    <property type="evidence" value="ECO:0007669"/>
    <property type="project" value="UniProtKB-SubCell"/>
</dbReference>
<feature type="domain" description="Tudor" evidence="6">
    <location>
        <begin position="1041"/>
        <end position="1099"/>
    </location>
</feature>
<evidence type="ECO:0000256" key="5">
    <source>
        <dbReference type="SAM" id="MobiDB-lite"/>
    </source>
</evidence>
<dbReference type="InterPro" id="IPR035437">
    <property type="entry name" value="SNase_OB-fold_sf"/>
</dbReference>
<dbReference type="InterPro" id="IPR050621">
    <property type="entry name" value="Tudor_domain_containing"/>
</dbReference>
<organism evidence="8">
    <name type="scientific">Menopon gallinae</name>
    <name type="common">poultry shaft louse</name>
    <dbReference type="NCBI Taxonomy" id="328185"/>
    <lineage>
        <taxon>Eukaryota</taxon>
        <taxon>Metazoa</taxon>
        <taxon>Ecdysozoa</taxon>
        <taxon>Arthropoda</taxon>
        <taxon>Hexapoda</taxon>
        <taxon>Insecta</taxon>
        <taxon>Pterygota</taxon>
        <taxon>Neoptera</taxon>
        <taxon>Paraneoptera</taxon>
        <taxon>Psocodea</taxon>
        <taxon>Troctomorpha</taxon>
        <taxon>Phthiraptera</taxon>
        <taxon>Amblycera</taxon>
        <taxon>Menoponidae</taxon>
        <taxon>Menopon</taxon>
    </lineage>
</organism>
<dbReference type="InterPro" id="IPR041966">
    <property type="entry name" value="LOTUS-like"/>
</dbReference>
<feature type="domain" description="HTH OST-type" evidence="7">
    <location>
        <begin position="4"/>
        <end position="76"/>
    </location>
</feature>
<evidence type="ECO:0000256" key="4">
    <source>
        <dbReference type="ARBA" id="ARBA00022871"/>
    </source>
</evidence>
<dbReference type="PROSITE" id="PS50304">
    <property type="entry name" value="TUDOR"/>
    <property type="match status" value="1"/>
</dbReference>
<dbReference type="Gene3D" id="3.30.160.20">
    <property type="match status" value="1"/>
</dbReference>
<sequence length="1190" mass="133882">MSEKKDNFISNLRAIIISCKGGLPLANVQSDYAEAFGESLPFKALGYKSLKHFFEENKSDFQISGDKVHAVVKCASSHISSLVQRQKGVKIKRTGNVRKQLNSVKKIHPNGGGSFHSNINKKSVRDSIPPRLIKESNDRNVPKTGKDHQRHQGKTVSFEKVTLRSPHGSKVSNQISELARPSTLTLNTSKRIPSLMENLQPEPNHNASFSRTASKEMTNNHIIVPVAEPFGNVQDYPLGKGVQGRVLKQKFKMSSEYSDPVNQKSHAASSTDVKVPFDLTSNNLWNHDSSVNSLTSPNSAQSPNSPSPVQDIGPTAGSRQKAQARIANMRVSLQKNIIEQEVNNNTIDGTGVTTPVGTAKISNCGEINENQFISLNQSSNNKTPISIDGNTSVFKDTEMEYVKKLSDLCKQRNIPDPYYKIIVREPKNEPRQYICKVQMEEHLQLSSYPIETRDPYAAKEIAAKKMYNYLVSDESYCQAPKIDKSKIISRVLEIVTPKYGVWSDKLPILYKEKYNEPIAKDWLDIIMKAAEFEIDRFGGNRFIIRKKTEVTVSNLESVQSPKSTGIVPQKLVELELPESDYWELYITNIRNSDEIWCRLIGENYSDTYDAMMTKLELEPLERKAKTPKVDGIYGIKVCAIWYRVKLIEMLGDGQALVFYIDVGDRETVSLTDLYEPEDIYFSVAPQAILISLHELESFSDDEEVTGVITKNLLGNTYVAEIISVAPDVGNDELSRATVRLWDTSTERDINVNQLLLNNIIKTITFPTLPSTAKIEEVFVSSVNENGDVYIQTNKMSVHHLKCLIFNKIKSFEADRMMPRKAKFTIGTDILHLTKRKLADIYCRTKVIEIHGSSTVDVQFVDYGCIERIPISDLIHLEKSSILQAIPAQALKVKLANVTNFSQTIISKLRDAVLDQNVLMKVISSARGTVPSVEFFKRSIPDNTLYSVNAKLNSDPELKISESPNRRKSIVVGMEKVLPKNLPPPDLPSFGQLFEVFVTFASSPDLFIVQPLQSRLALMDMMNELQVLYGAVDFSTNSKPNEFVIGELYAVQHPDGNWYRGCVQFVFGSDNYSVYLCDFGDCIMVTREKLKPLPEKYKTFPYQAIRATLSGIPPGQRDWTPVDCITFHQLVVEKYFVSTVIEINRDSRNPNYINLGLILTDTSGEDDVLIHKVLLENKNEAFTFIKSLSIT</sequence>
<keyword evidence="2" id="KW-0963">Cytoplasm</keyword>
<dbReference type="InterPro" id="IPR002999">
    <property type="entry name" value="Tudor"/>
</dbReference>
<dbReference type="EMBL" id="JARGDH010000005">
    <property type="protein sequence ID" value="KAL0268905.1"/>
    <property type="molecule type" value="Genomic_DNA"/>
</dbReference>
<dbReference type="CDD" id="cd20379">
    <property type="entry name" value="Tudor_dTUD-like"/>
    <property type="match status" value="1"/>
</dbReference>
<feature type="compositionally biased region" description="Basic and acidic residues" evidence="5">
    <location>
        <begin position="133"/>
        <end position="147"/>
    </location>
</feature>
<evidence type="ECO:0000256" key="2">
    <source>
        <dbReference type="ARBA" id="ARBA00022490"/>
    </source>
</evidence>
<dbReference type="SMART" id="SM00333">
    <property type="entry name" value="TUDOR"/>
    <property type="match status" value="2"/>
</dbReference>
<protein>
    <recommendedName>
        <fullName evidence="9">Tudor domain-containing protein 7</fullName>
    </recommendedName>
</protein>
<dbReference type="Gene3D" id="3.30.420.610">
    <property type="entry name" value="LOTUS domain-like"/>
    <property type="match status" value="1"/>
</dbReference>
<dbReference type="Pfam" id="PF00567">
    <property type="entry name" value="TUDOR"/>
    <property type="match status" value="3"/>
</dbReference>
<accession>A0AAW2HGK0</accession>
<dbReference type="CDD" id="cd09972">
    <property type="entry name" value="LOTUS_TDRD_OSKAR"/>
    <property type="match status" value="1"/>
</dbReference>
<evidence type="ECO:0000313" key="8">
    <source>
        <dbReference type="EMBL" id="KAL0268905.1"/>
    </source>
</evidence>
<dbReference type="SUPFAM" id="SSF63748">
    <property type="entry name" value="Tudor/PWWP/MBT"/>
    <property type="match status" value="3"/>
</dbReference>
<dbReference type="PANTHER" id="PTHR22948:SF29">
    <property type="entry name" value="FI02030P-RELATED"/>
    <property type="match status" value="1"/>
</dbReference>
<dbReference type="GO" id="GO:0007283">
    <property type="term" value="P:spermatogenesis"/>
    <property type="evidence" value="ECO:0007669"/>
    <property type="project" value="UniProtKB-KW"/>
</dbReference>
<dbReference type="Gene3D" id="2.40.50.90">
    <property type="match status" value="3"/>
</dbReference>